<dbReference type="RefSeq" id="WP_256721256.1">
    <property type="nucleotide sequence ID" value="NZ_MKZO01000073.1"/>
</dbReference>
<dbReference type="EMBL" id="MKZO01000073">
    <property type="protein sequence ID" value="OLS59218.1"/>
    <property type="molecule type" value="Genomic_DNA"/>
</dbReference>
<organism evidence="1 2">
    <name type="scientific">Pseudomonas putida</name>
    <name type="common">Arthrobacter siderocapsulatus</name>
    <dbReference type="NCBI Taxonomy" id="303"/>
    <lineage>
        <taxon>Bacteria</taxon>
        <taxon>Pseudomonadati</taxon>
        <taxon>Pseudomonadota</taxon>
        <taxon>Gammaproteobacteria</taxon>
        <taxon>Pseudomonadales</taxon>
        <taxon>Pseudomonadaceae</taxon>
        <taxon>Pseudomonas</taxon>
    </lineage>
</organism>
<dbReference type="Proteomes" id="UP000186736">
    <property type="component" value="Unassembled WGS sequence"/>
</dbReference>
<protein>
    <submittedName>
        <fullName evidence="1">Uncharacterized protein</fullName>
    </submittedName>
</protein>
<comment type="caution">
    <text evidence="1">The sequence shown here is derived from an EMBL/GenBank/DDBJ whole genome shotgun (WGS) entry which is preliminary data.</text>
</comment>
<accession>A0A1Q9QVR0</accession>
<gene>
    <name evidence="1" type="ORF">PSEMO_57270</name>
</gene>
<evidence type="ECO:0000313" key="1">
    <source>
        <dbReference type="EMBL" id="OLS59218.1"/>
    </source>
</evidence>
<dbReference type="AlphaFoldDB" id="A0A1Q9QVR0"/>
<proteinExistence type="predicted"/>
<sequence>MQTIIVRYQELILDGEGNPAHVILGSESYEDIKEALIPSMPRLARKKGKIRPQYF</sequence>
<name>A0A1Q9QVR0_PSEPU</name>
<reference evidence="1 2" key="1">
    <citation type="submission" date="2016-10" db="EMBL/GenBank/DDBJ databases">
        <title>Genome Sequence of Pseudomonas putida GM4FR.</title>
        <authorList>
            <person name="Poehlein A."/>
            <person name="Wemheuer F."/>
            <person name="Hollensteiner J."/>
            <person name="Wemheuer B."/>
        </authorList>
    </citation>
    <scope>NUCLEOTIDE SEQUENCE [LARGE SCALE GENOMIC DNA]</scope>
    <source>
        <strain evidence="1 2">GM4FR</strain>
    </source>
</reference>
<evidence type="ECO:0000313" key="2">
    <source>
        <dbReference type="Proteomes" id="UP000186736"/>
    </source>
</evidence>